<feature type="binding site" evidence="9">
    <location>
        <position position="167"/>
    </location>
    <ligand>
        <name>2-[(2R,5Z)-2-carboxy-4-methylthiazol-5(2H)-ylidene]ethyl phosphate</name>
        <dbReference type="ChEBI" id="CHEBI:62899"/>
    </ligand>
</feature>
<evidence type="ECO:0000313" key="14">
    <source>
        <dbReference type="Proteomes" id="UP000215413"/>
    </source>
</evidence>
<dbReference type="InterPro" id="IPR013785">
    <property type="entry name" value="Aldolase_TIM"/>
</dbReference>
<dbReference type="GO" id="GO:0004789">
    <property type="term" value="F:thiamine-phosphate diphosphorylase activity"/>
    <property type="evidence" value="ECO:0007669"/>
    <property type="project" value="UniProtKB-UniRule"/>
</dbReference>
<dbReference type="Gene3D" id="3.20.20.70">
    <property type="entry name" value="Aldolase class I"/>
    <property type="match status" value="1"/>
</dbReference>
<feature type="binding site" evidence="9">
    <location>
        <position position="140"/>
    </location>
    <ligand>
        <name>4-amino-2-methyl-5-(diphosphooxymethyl)pyrimidine</name>
        <dbReference type="ChEBI" id="CHEBI:57841"/>
    </ligand>
</feature>
<dbReference type="EMBL" id="NDYC01000010">
    <property type="protein sequence ID" value="OXZ28489.1"/>
    <property type="molecule type" value="Genomic_DNA"/>
</dbReference>
<keyword evidence="4 9" id="KW-0460">Magnesium</keyword>
<comment type="similarity">
    <text evidence="9 10">Belongs to the thiamine-phosphate synthase family.</text>
</comment>
<comment type="caution">
    <text evidence="9">Lacks conserved residue(s) required for the propagation of feature annotation.</text>
</comment>
<reference evidence="14" key="1">
    <citation type="submission" date="2017-04" db="EMBL/GenBank/DDBJ databases">
        <title>Finegoldia magna isolated from orthopedic joint implant-associated infections.</title>
        <authorList>
            <person name="Bjorklund S."/>
            <person name="Bruggemann H."/>
            <person name="Jensen A."/>
            <person name="Hellmark B."/>
            <person name="Soderquist B."/>
        </authorList>
    </citation>
    <scope>NUCLEOTIDE SEQUENCE [LARGE SCALE GENOMIC DNA]</scope>
    <source>
        <strain evidence="14">CCUG 54800</strain>
    </source>
</reference>
<evidence type="ECO:0000256" key="11">
    <source>
        <dbReference type="RuleBase" id="RU004253"/>
    </source>
</evidence>
<feature type="domain" description="Thiamine phosphate synthase/TenI" evidence="12">
    <location>
        <begin position="9"/>
        <end position="190"/>
    </location>
</feature>
<dbReference type="NCBIfam" id="TIGR00693">
    <property type="entry name" value="thiE"/>
    <property type="match status" value="1"/>
</dbReference>
<accession>A0A233V7W9</accession>
<dbReference type="FunFam" id="3.20.20.70:FF:000096">
    <property type="entry name" value="Thiamine-phosphate synthase"/>
    <property type="match status" value="1"/>
</dbReference>
<proteinExistence type="inferred from homology"/>
<evidence type="ECO:0000256" key="10">
    <source>
        <dbReference type="RuleBase" id="RU003826"/>
    </source>
</evidence>
<dbReference type="EC" id="2.5.1.3" evidence="9"/>
<feature type="binding site" evidence="9">
    <location>
        <position position="111"/>
    </location>
    <ligand>
        <name>4-amino-2-methyl-5-(diphosphooxymethyl)pyrimidine</name>
        <dbReference type="ChEBI" id="CHEBI:57841"/>
    </ligand>
</feature>
<dbReference type="PANTHER" id="PTHR20857:SF15">
    <property type="entry name" value="THIAMINE-PHOSPHATE SYNTHASE"/>
    <property type="match status" value="1"/>
</dbReference>
<evidence type="ECO:0000256" key="1">
    <source>
        <dbReference type="ARBA" id="ARBA00005165"/>
    </source>
</evidence>
<dbReference type="SUPFAM" id="SSF51391">
    <property type="entry name" value="Thiamin phosphate synthase"/>
    <property type="match status" value="1"/>
</dbReference>
<keyword evidence="5 9" id="KW-0784">Thiamine biosynthesis</keyword>
<comment type="catalytic activity">
    <reaction evidence="6 9 10">
        <text>4-methyl-5-(2-phosphooxyethyl)-thiazole + 4-amino-2-methyl-5-(diphosphooxymethyl)pyrimidine + H(+) = thiamine phosphate + diphosphate</text>
        <dbReference type="Rhea" id="RHEA:22328"/>
        <dbReference type="ChEBI" id="CHEBI:15378"/>
        <dbReference type="ChEBI" id="CHEBI:33019"/>
        <dbReference type="ChEBI" id="CHEBI:37575"/>
        <dbReference type="ChEBI" id="CHEBI:57841"/>
        <dbReference type="ChEBI" id="CHEBI:58296"/>
        <dbReference type="EC" id="2.5.1.3"/>
    </reaction>
</comment>
<dbReference type="InterPro" id="IPR022998">
    <property type="entry name" value="ThiamineP_synth_TenI"/>
</dbReference>
<evidence type="ECO:0000256" key="2">
    <source>
        <dbReference type="ARBA" id="ARBA00022679"/>
    </source>
</evidence>
<dbReference type="GO" id="GO:0009228">
    <property type="term" value="P:thiamine biosynthetic process"/>
    <property type="evidence" value="ECO:0007669"/>
    <property type="project" value="UniProtKB-KW"/>
</dbReference>
<dbReference type="AlphaFoldDB" id="A0A233V7W9"/>
<evidence type="ECO:0000256" key="9">
    <source>
        <dbReference type="HAMAP-Rule" id="MF_00097"/>
    </source>
</evidence>
<evidence type="ECO:0000313" key="13">
    <source>
        <dbReference type="EMBL" id="OXZ28489.1"/>
    </source>
</evidence>
<organism evidence="13 14">
    <name type="scientific">Finegoldia magna</name>
    <name type="common">Peptostreptococcus magnus</name>
    <dbReference type="NCBI Taxonomy" id="1260"/>
    <lineage>
        <taxon>Bacteria</taxon>
        <taxon>Bacillati</taxon>
        <taxon>Bacillota</taxon>
        <taxon>Tissierellia</taxon>
        <taxon>Tissierellales</taxon>
        <taxon>Peptoniphilaceae</taxon>
        <taxon>Finegoldia</taxon>
    </lineage>
</organism>
<feature type="binding site" evidence="9">
    <location>
        <begin position="137"/>
        <end position="139"/>
    </location>
    <ligand>
        <name>2-[(2R,5Z)-2-carboxy-4-methylthiazol-5(2H)-ylidene]ethyl phosphate</name>
        <dbReference type="ChEBI" id="CHEBI:62899"/>
    </ligand>
</feature>
<dbReference type="CDD" id="cd00564">
    <property type="entry name" value="TMP_TenI"/>
    <property type="match status" value="1"/>
</dbReference>
<evidence type="ECO:0000256" key="8">
    <source>
        <dbReference type="ARBA" id="ARBA00047883"/>
    </source>
</evidence>
<name>A0A233V7W9_FINMA</name>
<feature type="binding site" evidence="9">
    <location>
        <position position="72"/>
    </location>
    <ligand>
        <name>4-amino-2-methyl-5-(diphosphooxymethyl)pyrimidine</name>
        <dbReference type="ChEBI" id="CHEBI:57841"/>
    </ligand>
</feature>
<feature type="binding site" evidence="9">
    <location>
        <position position="92"/>
    </location>
    <ligand>
        <name>Mg(2+)</name>
        <dbReference type="ChEBI" id="CHEBI:18420"/>
    </ligand>
</feature>
<comment type="cofactor">
    <cofactor evidence="9">
        <name>Mg(2+)</name>
        <dbReference type="ChEBI" id="CHEBI:18420"/>
    </cofactor>
    <text evidence="9">Binds 1 Mg(2+) ion per subunit.</text>
</comment>
<dbReference type="UniPathway" id="UPA00060">
    <property type="reaction ID" value="UER00141"/>
</dbReference>
<evidence type="ECO:0000256" key="4">
    <source>
        <dbReference type="ARBA" id="ARBA00022842"/>
    </source>
</evidence>
<dbReference type="GO" id="GO:0000287">
    <property type="term" value="F:magnesium ion binding"/>
    <property type="evidence" value="ECO:0007669"/>
    <property type="project" value="UniProtKB-UniRule"/>
</dbReference>
<gene>
    <name evidence="9" type="primary">thiE</name>
    <name evidence="13" type="ORF">B9N49_02210</name>
</gene>
<dbReference type="GO" id="GO:0009229">
    <property type="term" value="P:thiamine diphosphate biosynthetic process"/>
    <property type="evidence" value="ECO:0007669"/>
    <property type="project" value="UniProtKB-UniRule"/>
</dbReference>
<feature type="binding site" evidence="9">
    <location>
        <begin position="40"/>
        <end position="44"/>
    </location>
    <ligand>
        <name>4-amino-2-methyl-5-(diphosphooxymethyl)pyrimidine</name>
        <dbReference type="ChEBI" id="CHEBI:57841"/>
    </ligand>
</feature>
<comment type="pathway">
    <text evidence="1 9 11">Cofactor biosynthesis; thiamine diphosphate biosynthesis; thiamine phosphate from 4-amino-2-methyl-5-diphosphomethylpyrimidine and 4-methyl-5-(2-phosphoethyl)-thiazole: step 1/1.</text>
</comment>
<dbReference type="Pfam" id="PF02581">
    <property type="entry name" value="TMP-TENI"/>
    <property type="match status" value="1"/>
</dbReference>
<dbReference type="PANTHER" id="PTHR20857">
    <property type="entry name" value="THIAMINE-PHOSPHATE PYROPHOSPHORYLASE"/>
    <property type="match status" value="1"/>
</dbReference>
<dbReference type="RefSeq" id="WP_094205338.1">
    <property type="nucleotide sequence ID" value="NZ_NDYC01000010.1"/>
</dbReference>
<dbReference type="InterPro" id="IPR034291">
    <property type="entry name" value="TMP_synthase"/>
</dbReference>
<dbReference type="Proteomes" id="UP000215413">
    <property type="component" value="Unassembled WGS sequence"/>
</dbReference>
<comment type="catalytic activity">
    <reaction evidence="7 9 10">
        <text>2-(2-carboxy-4-methylthiazol-5-yl)ethyl phosphate + 4-amino-2-methyl-5-(diphosphooxymethyl)pyrimidine + 2 H(+) = thiamine phosphate + CO2 + diphosphate</text>
        <dbReference type="Rhea" id="RHEA:47848"/>
        <dbReference type="ChEBI" id="CHEBI:15378"/>
        <dbReference type="ChEBI" id="CHEBI:16526"/>
        <dbReference type="ChEBI" id="CHEBI:33019"/>
        <dbReference type="ChEBI" id="CHEBI:37575"/>
        <dbReference type="ChEBI" id="CHEBI:57841"/>
        <dbReference type="ChEBI" id="CHEBI:62890"/>
        <dbReference type="EC" id="2.5.1.3"/>
    </reaction>
</comment>
<protein>
    <recommendedName>
        <fullName evidence="9">Thiamine-phosphate synthase</fullName>
        <shortName evidence="9">TP synthase</shortName>
        <shortName evidence="9">TPS</shortName>
        <ecNumber evidence="9">2.5.1.3</ecNumber>
    </recommendedName>
    <alternativeName>
        <fullName evidence="9">Thiamine-phosphate pyrophosphorylase</fullName>
        <shortName evidence="9">TMP pyrophosphorylase</shortName>
        <shortName evidence="9">TMP-PPase</shortName>
    </alternativeName>
</protein>
<sequence length="214" mass="23647">MREKLNLSLYLVTDRTNVADEEEFLTKIEEALKGGVTLVQLREKNISTKEYIDLAKKVKTICDKFDVPLLIDDRIDVCLASDCAGVHLGDEDMEIRDARRILGDDYIIGATAKSVARAIQCEKEGADYLGVGAIYPTKTHVKTKITSVETLKDINNSISIKTVAIGGLNEDNMDVLKSSGASGIAVVRALMNDDNPQEKAHRLLEKSKQILELR</sequence>
<keyword evidence="2 9" id="KW-0808">Transferase</keyword>
<evidence type="ECO:0000259" key="12">
    <source>
        <dbReference type="Pfam" id="PF02581"/>
    </source>
</evidence>
<feature type="binding site" evidence="9">
    <location>
        <position position="73"/>
    </location>
    <ligand>
        <name>Mg(2+)</name>
        <dbReference type="ChEBI" id="CHEBI:18420"/>
    </ligand>
</feature>
<comment type="function">
    <text evidence="9">Condenses 4-methyl-5-(beta-hydroxyethyl)thiazole monophosphate (THZ-P) and 2-methyl-4-amino-5-hydroxymethyl pyrimidine pyrophosphate (HMP-PP) to form thiamine monophosphate (TMP).</text>
</comment>
<comment type="catalytic activity">
    <reaction evidence="8 9 10">
        <text>2-[(2R,5Z)-2-carboxy-4-methylthiazol-5(2H)-ylidene]ethyl phosphate + 4-amino-2-methyl-5-(diphosphooxymethyl)pyrimidine + 2 H(+) = thiamine phosphate + CO2 + diphosphate</text>
        <dbReference type="Rhea" id="RHEA:47844"/>
        <dbReference type="ChEBI" id="CHEBI:15378"/>
        <dbReference type="ChEBI" id="CHEBI:16526"/>
        <dbReference type="ChEBI" id="CHEBI:33019"/>
        <dbReference type="ChEBI" id="CHEBI:37575"/>
        <dbReference type="ChEBI" id="CHEBI:57841"/>
        <dbReference type="ChEBI" id="CHEBI:62899"/>
        <dbReference type="EC" id="2.5.1.3"/>
    </reaction>
</comment>
<evidence type="ECO:0000256" key="5">
    <source>
        <dbReference type="ARBA" id="ARBA00022977"/>
    </source>
</evidence>
<dbReference type="GO" id="GO:0005737">
    <property type="term" value="C:cytoplasm"/>
    <property type="evidence" value="ECO:0007669"/>
    <property type="project" value="TreeGrafter"/>
</dbReference>
<evidence type="ECO:0000256" key="6">
    <source>
        <dbReference type="ARBA" id="ARBA00047334"/>
    </source>
</evidence>
<comment type="caution">
    <text evidence="13">The sequence shown here is derived from an EMBL/GenBank/DDBJ whole genome shotgun (WGS) entry which is preliminary data.</text>
</comment>
<evidence type="ECO:0000256" key="7">
    <source>
        <dbReference type="ARBA" id="ARBA00047851"/>
    </source>
</evidence>
<dbReference type="InterPro" id="IPR036206">
    <property type="entry name" value="ThiamineP_synth_sf"/>
</dbReference>
<dbReference type="HAMAP" id="MF_00097">
    <property type="entry name" value="TMP_synthase"/>
    <property type="match status" value="1"/>
</dbReference>
<evidence type="ECO:0000256" key="3">
    <source>
        <dbReference type="ARBA" id="ARBA00022723"/>
    </source>
</evidence>
<keyword evidence="3 9" id="KW-0479">Metal-binding</keyword>